<sequence length="57" mass="6557">MFLFLSPSSSGFSLSLTRKIFFFCLHKQNDDEYLTKEQDFNGMIILITVTFSPSKGK</sequence>
<dbReference type="EMBL" id="HG994367">
    <property type="protein sequence ID" value="CAF1698838.1"/>
    <property type="molecule type" value="Genomic_DNA"/>
</dbReference>
<accession>A0A816I980</accession>
<dbReference type="AlphaFoldDB" id="A0A816I980"/>
<reference evidence="1" key="1">
    <citation type="submission" date="2021-01" db="EMBL/GenBank/DDBJ databases">
        <authorList>
            <consortium name="Genoscope - CEA"/>
            <person name="William W."/>
        </authorList>
    </citation>
    <scope>NUCLEOTIDE SEQUENCE</scope>
</reference>
<proteinExistence type="predicted"/>
<dbReference type="Proteomes" id="UP001295469">
    <property type="component" value="Chromosome C03"/>
</dbReference>
<organism evidence="1">
    <name type="scientific">Brassica napus</name>
    <name type="common">Rape</name>
    <dbReference type="NCBI Taxonomy" id="3708"/>
    <lineage>
        <taxon>Eukaryota</taxon>
        <taxon>Viridiplantae</taxon>
        <taxon>Streptophyta</taxon>
        <taxon>Embryophyta</taxon>
        <taxon>Tracheophyta</taxon>
        <taxon>Spermatophyta</taxon>
        <taxon>Magnoliopsida</taxon>
        <taxon>eudicotyledons</taxon>
        <taxon>Gunneridae</taxon>
        <taxon>Pentapetalae</taxon>
        <taxon>rosids</taxon>
        <taxon>malvids</taxon>
        <taxon>Brassicales</taxon>
        <taxon>Brassicaceae</taxon>
        <taxon>Brassiceae</taxon>
        <taxon>Brassica</taxon>
    </lineage>
</organism>
<gene>
    <name evidence="1" type="ORF">DARMORV10_C03P15950.1</name>
</gene>
<name>A0A816I980_BRANA</name>
<evidence type="ECO:0000313" key="1">
    <source>
        <dbReference type="EMBL" id="CAF1698838.1"/>
    </source>
</evidence>
<protein>
    <submittedName>
        <fullName evidence="1">(rape) hypothetical protein</fullName>
    </submittedName>
</protein>